<evidence type="ECO:0000259" key="10">
    <source>
        <dbReference type="Pfam" id="PF00697"/>
    </source>
</evidence>
<comment type="catalytic activity">
    <reaction evidence="1 9">
        <text>N-(5-phospho-beta-D-ribosyl)anthranilate = 1-(2-carboxyphenylamino)-1-deoxy-D-ribulose 5-phosphate</text>
        <dbReference type="Rhea" id="RHEA:21540"/>
        <dbReference type="ChEBI" id="CHEBI:18277"/>
        <dbReference type="ChEBI" id="CHEBI:58613"/>
        <dbReference type="EC" id="5.3.1.24"/>
    </reaction>
</comment>
<evidence type="ECO:0000313" key="11">
    <source>
        <dbReference type="EMBL" id="CDX03310.1"/>
    </source>
</evidence>
<evidence type="ECO:0000256" key="2">
    <source>
        <dbReference type="ARBA" id="ARBA00004664"/>
    </source>
</evidence>
<dbReference type="Gene3D" id="3.20.20.70">
    <property type="entry name" value="Aldolase class I"/>
    <property type="match status" value="1"/>
</dbReference>
<name>A0A098B4J1_DESHA</name>
<reference evidence="11" key="1">
    <citation type="submission" date="2014-07" db="EMBL/GenBank/DDBJ databases">
        <authorList>
            <person name="Hornung V.Bastian."/>
        </authorList>
    </citation>
    <scope>NUCLEOTIDE SEQUENCE</scope>
    <source>
        <strain evidence="11">PCE-S</strain>
    </source>
</reference>
<dbReference type="SUPFAM" id="SSF51366">
    <property type="entry name" value="Ribulose-phoshate binding barrel"/>
    <property type="match status" value="1"/>
</dbReference>
<evidence type="ECO:0000256" key="6">
    <source>
        <dbReference type="ARBA" id="ARBA00022822"/>
    </source>
</evidence>
<protein>
    <recommendedName>
        <fullName evidence="4 9">N-(5'-phosphoribosyl)anthranilate isomerase</fullName>
        <shortName evidence="9">PRAI</shortName>
        <ecNumber evidence="3 9">5.3.1.24</ecNumber>
    </recommendedName>
</protein>
<feature type="domain" description="N-(5'phosphoribosyl) anthranilate isomerase (PRAI)" evidence="10">
    <location>
        <begin position="4"/>
        <end position="229"/>
    </location>
</feature>
<dbReference type="EMBL" id="LK996017">
    <property type="protein sequence ID" value="CDX03310.1"/>
    <property type="molecule type" value="Genomic_DNA"/>
</dbReference>
<dbReference type="UniPathway" id="UPA00035">
    <property type="reaction ID" value="UER00042"/>
</dbReference>
<dbReference type="PATRIC" id="fig|49338.4.peg.3680"/>
<dbReference type="RefSeq" id="WP_018212410.1">
    <property type="nucleotide sequence ID" value="NZ_JAYFNZ010000001.1"/>
</dbReference>
<dbReference type="EC" id="5.3.1.24" evidence="3 9"/>
<comment type="pathway">
    <text evidence="2 9">Amino-acid biosynthesis; L-tryptophan biosynthesis; L-tryptophan from chorismate: step 3/5.</text>
</comment>
<keyword evidence="6 9" id="KW-0822">Tryptophan biosynthesis</keyword>
<dbReference type="GO" id="GO:0000162">
    <property type="term" value="P:L-tryptophan biosynthetic process"/>
    <property type="evidence" value="ECO:0007669"/>
    <property type="project" value="UniProtKB-UniRule"/>
</dbReference>
<dbReference type="Pfam" id="PF00697">
    <property type="entry name" value="PRAI"/>
    <property type="match status" value="1"/>
</dbReference>
<evidence type="ECO:0000256" key="1">
    <source>
        <dbReference type="ARBA" id="ARBA00001164"/>
    </source>
</evidence>
<dbReference type="InterPro" id="IPR011060">
    <property type="entry name" value="RibuloseP-bd_barrel"/>
</dbReference>
<accession>A0A098B4J1</accession>
<evidence type="ECO:0000256" key="4">
    <source>
        <dbReference type="ARBA" id="ARBA00022272"/>
    </source>
</evidence>
<gene>
    <name evidence="9" type="primary">trpF</name>
    <name evidence="11" type="ORF">DPCES_3424</name>
</gene>
<proteinExistence type="inferred from homology"/>
<evidence type="ECO:0000256" key="8">
    <source>
        <dbReference type="ARBA" id="ARBA00023235"/>
    </source>
</evidence>
<keyword evidence="5 9" id="KW-0028">Amino-acid biosynthesis</keyword>
<sequence length="237" mass="25800">MPRIKICGIRTGEEARWAVEAGADALGFIFVPHSKRYIQPETAREIILSLPPLISKVGVFAQASPEHVGRIVHECSLDTIQLHGNEDPRLYRHLSVTKIKAFSFPSAPAPGNSSAAAPDFSLVETSPSSSFPTSFRELPPASLHGILLDSSAGERTGGTGIPLPWHTPEFQDFLHQVGDLGYPLILAGGLNPDNILEAIRLTRPYGVDVSSGVERNGRKDREKIQHFISQARKESPL</sequence>
<dbReference type="InterPro" id="IPR001240">
    <property type="entry name" value="PRAI_dom"/>
</dbReference>
<dbReference type="PANTHER" id="PTHR42894:SF1">
    <property type="entry name" value="N-(5'-PHOSPHORIBOSYL)ANTHRANILATE ISOMERASE"/>
    <property type="match status" value="1"/>
</dbReference>
<evidence type="ECO:0000256" key="3">
    <source>
        <dbReference type="ARBA" id="ARBA00012572"/>
    </source>
</evidence>
<comment type="similarity">
    <text evidence="9">Belongs to the TrpF family.</text>
</comment>
<organism evidence="11">
    <name type="scientific">Desulfitobacterium hafniense</name>
    <name type="common">Desulfitobacterium frappieri</name>
    <dbReference type="NCBI Taxonomy" id="49338"/>
    <lineage>
        <taxon>Bacteria</taxon>
        <taxon>Bacillati</taxon>
        <taxon>Bacillota</taxon>
        <taxon>Clostridia</taxon>
        <taxon>Eubacteriales</taxon>
        <taxon>Desulfitobacteriaceae</taxon>
        <taxon>Desulfitobacterium</taxon>
    </lineage>
</organism>
<dbReference type="InterPro" id="IPR013785">
    <property type="entry name" value="Aldolase_TIM"/>
</dbReference>
<dbReference type="GO" id="GO:0004640">
    <property type="term" value="F:phosphoribosylanthranilate isomerase activity"/>
    <property type="evidence" value="ECO:0007669"/>
    <property type="project" value="UniProtKB-UniRule"/>
</dbReference>
<dbReference type="CDD" id="cd00405">
    <property type="entry name" value="PRAI"/>
    <property type="match status" value="1"/>
</dbReference>
<evidence type="ECO:0000256" key="5">
    <source>
        <dbReference type="ARBA" id="ARBA00022605"/>
    </source>
</evidence>
<dbReference type="HAMAP" id="MF_00135">
    <property type="entry name" value="PRAI"/>
    <property type="match status" value="1"/>
</dbReference>
<evidence type="ECO:0000256" key="9">
    <source>
        <dbReference type="HAMAP-Rule" id="MF_00135"/>
    </source>
</evidence>
<keyword evidence="8 9" id="KW-0413">Isomerase</keyword>
<dbReference type="InterPro" id="IPR044643">
    <property type="entry name" value="TrpF_fam"/>
</dbReference>
<evidence type="ECO:0000256" key="7">
    <source>
        <dbReference type="ARBA" id="ARBA00023141"/>
    </source>
</evidence>
<keyword evidence="7 9" id="KW-0057">Aromatic amino acid biosynthesis</keyword>
<dbReference type="PANTHER" id="PTHR42894">
    <property type="entry name" value="N-(5'-PHOSPHORIBOSYL)ANTHRANILATE ISOMERASE"/>
    <property type="match status" value="1"/>
</dbReference>
<dbReference type="AlphaFoldDB" id="A0A098B4J1"/>